<evidence type="ECO:0000313" key="2">
    <source>
        <dbReference type="WBParaSite" id="RSKR_0000598100.1"/>
    </source>
</evidence>
<evidence type="ECO:0000313" key="1">
    <source>
        <dbReference type="Proteomes" id="UP000095286"/>
    </source>
</evidence>
<proteinExistence type="predicted"/>
<organism evidence="1 2">
    <name type="scientific">Rhabditophanes sp. KR3021</name>
    <dbReference type="NCBI Taxonomy" id="114890"/>
    <lineage>
        <taxon>Eukaryota</taxon>
        <taxon>Metazoa</taxon>
        <taxon>Ecdysozoa</taxon>
        <taxon>Nematoda</taxon>
        <taxon>Chromadorea</taxon>
        <taxon>Rhabditida</taxon>
        <taxon>Tylenchina</taxon>
        <taxon>Panagrolaimomorpha</taxon>
        <taxon>Strongyloidoidea</taxon>
        <taxon>Alloionematidae</taxon>
        <taxon>Rhabditophanes</taxon>
    </lineage>
</organism>
<name>A0AC35TZ81_9BILA</name>
<sequence>MGHYSNSMEDSPLKAPASTGIKMKPQISLMSGVGIIVGVIVGSGIFVSPKGVLIEAGSVGLSLLVWFICGAFSTLGALCYAELGTTIPKSGGDYVYIYEAFGEVLAFLFLWISLIIVIPTSNAVMALTFANYILKGFYATCAVPDEPVKLLAACTIMLLTYINCYNVKWATKTQDIFTFGKIAALIVIVAYGIVHVFQGNWETFTYPTVLDDSNFDARHLALAFYSGVFCFSGWNYLNFVTEELKEPNKNLPRAIYISLPLVTIIYSMVNIAYFAVLSPDEILDSNAVAVTFAEKVMGSFKFLIPIFVAISCIGGLNGIIFTSARMFFAGARNRQLPYLLAMVNMKYLTPMPSLILLGTLSVLMLLSSDVYALINYLAFAETSVVCMAVAGLIKMRITNPDLERPIKFNILIPITFFIICLFILFLPFLLGPYELLIGLGIILTGLPVYFIFVATTNKPKCLMVPWNATNRFIQKLLYCVPEEEDHEA</sequence>
<dbReference type="Proteomes" id="UP000095286">
    <property type="component" value="Unplaced"/>
</dbReference>
<accession>A0AC35TZ81</accession>
<dbReference type="WBParaSite" id="RSKR_0000598100.1">
    <property type="protein sequence ID" value="RSKR_0000598100.1"/>
    <property type="gene ID" value="RSKR_0000598100"/>
</dbReference>
<protein>
    <submittedName>
        <fullName evidence="2">Large neutral amino acids transporter small subunit 1</fullName>
    </submittedName>
</protein>
<reference evidence="2" key="1">
    <citation type="submission" date="2016-11" db="UniProtKB">
        <authorList>
            <consortium name="WormBaseParasite"/>
        </authorList>
    </citation>
    <scope>IDENTIFICATION</scope>
    <source>
        <strain evidence="2">KR3021</strain>
    </source>
</reference>